<dbReference type="EMBL" id="CM001167">
    <property type="protein sequence ID" value="EGJ72490.1"/>
    <property type="molecule type" value="Genomic_DNA"/>
</dbReference>
<dbReference type="AlphaFoldDB" id="F3ZV32"/>
<sequence length="42" mass="4713">MLQRRIQEMTKTLVYNDIGVLGSLTLSASEGIKFLLGSFFYA</sequence>
<proteinExistence type="predicted"/>
<accession>F3ZV32</accession>
<dbReference type="Proteomes" id="UP000018439">
    <property type="component" value="Chromosome"/>
</dbReference>
<name>F3ZV32_9BACE</name>
<evidence type="ECO:0000313" key="2">
    <source>
        <dbReference type="Proteomes" id="UP000018439"/>
    </source>
</evidence>
<protein>
    <submittedName>
        <fullName evidence="1">Uncharacterized protein</fullName>
    </submittedName>
</protein>
<keyword evidence="2" id="KW-1185">Reference proteome</keyword>
<dbReference type="HOGENOM" id="CLU_3247115_0_0_10"/>
<evidence type="ECO:0000313" key="1">
    <source>
        <dbReference type="EMBL" id="EGJ72490.1"/>
    </source>
</evidence>
<gene>
    <name evidence="1" type="ORF">Bcop_2333</name>
</gene>
<organism evidence="1 2">
    <name type="scientific">Bacteroides coprosuis DSM 18011</name>
    <dbReference type="NCBI Taxonomy" id="679937"/>
    <lineage>
        <taxon>Bacteria</taxon>
        <taxon>Pseudomonadati</taxon>
        <taxon>Bacteroidota</taxon>
        <taxon>Bacteroidia</taxon>
        <taxon>Bacteroidales</taxon>
        <taxon>Bacteroidaceae</taxon>
        <taxon>Bacteroides</taxon>
    </lineage>
</organism>
<reference evidence="1 2" key="1">
    <citation type="journal article" date="2011" name="Stand. Genomic Sci.">
        <title>Non-contiguous finished genome sequence of Bacteroides coprosuis type strain (PC139).</title>
        <authorList>
            <person name="Land M."/>
            <person name="Held B."/>
            <person name="Gronow S."/>
            <person name="Abt B."/>
            <person name="Lucas S."/>
            <person name="Del Rio T.G."/>
            <person name="Nolan M."/>
            <person name="Tice H."/>
            <person name="Cheng J.F."/>
            <person name="Pitluck S."/>
            <person name="Liolios K."/>
            <person name="Pagani I."/>
            <person name="Ivanova N."/>
            <person name="Mavromatis K."/>
            <person name="Mikhailova N."/>
            <person name="Pati A."/>
            <person name="Tapia R."/>
            <person name="Han C."/>
            <person name="Goodwin L."/>
            <person name="Chen A."/>
            <person name="Palaniappan K."/>
            <person name="Hauser L."/>
            <person name="Brambilla E.M."/>
            <person name="Rohde M."/>
            <person name="Goker M."/>
            <person name="Detter J.C."/>
            <person name="Woyke T."/>
            <person name="Bristow J."/>
            <person name="Eisen J.A."/>
            <person name="Markowitz V."/>
            <person name="Hugenholtz P."/>
            <person name="Kyrpides N.C."/>
            <person name="Klenk H.P."/>
            <person name="Lapidus A."/>
        </authorList>
    </citation>
    <scope>NUCLEOTIDE SEQUENCE [LARGE SCALE GENOMIC DNA]</scope>
    <source>
        <strain evidence="1 2">DSM 18011</strain>
    </source>
</reference>